<evidence type="ECO:0000313" key="6">
    <source>
        <dbReference type="Proteomes" id="UP001418222"/>
    </source>
</evidence>
<dbReference type="Proteomes" id="UP001418222">
    <property type="component" value="Unassembled WGS sequence"/>
</dbReference>
<name>A0AAP0C380_9ASPA</name>
<evidence type="ECO:0000256" key="2">
    <source>
        <dbReference type="ARBA" id="ARBA00023002"/>
    </source>
</evidence>
<dbReference type="GO" id="GO:0004029">
    <property type="term" value="F:aldehyde dehydrogenase (NAD+) activity"/>
    <property type="evidence" value="ECO:0007669"/>
    <property type="project" value="InterPro"/>
</dbReference>
<evidence type="ECO:0000256" key="1">
    <source>
        <dbReference type="ARBA" id="ARBA00009986"/>
    </source>
</evidence>
<dbReference type="PANTHER" id="PTHR43521:SF7">
    <property type="entry name" value="DELTA-1-PYRROLINE-5-CARBOXYLATE DEHYDROGENASE 12A1, MITOCHONDRIAL"/>
    <property type="match status" value="1"/>
</dbReference>
<reference evidence="5 6" key="1">
    <citation type="journal article" date="2022" name="Nat. Plants">
        <title>Genomes of leafy and leafless Platanthera orchids illuminate the evolution of mycoheterotrophy.</title>
        <authorList>
            <person name="Li M.H."/>
            <person name="Liu K.W."/>
            <person name="Li Z."/>
            <person name="Lu H.C."/>
            <person name="Ye Q.L."/>
            <person name="Zhang D."/>
            <person name="Wang J.Y."/>
            <person name="Li Y.F."/>
            <person name="Zhong Z.M."/>
            <person name="Liu X."/>
            <person name="Yu X."/>
            <person name="Liu D.K."/>
            <person name="Tu X.D."/>
            <person name="Liu B."/>
            <person name="Hao Y."/>
            <person name="Liao X.Y."/>
            <person name="Jiang Y.T."/>
            <person name="Sun W.H."/>
            <person name="Chen J."/>
            <person name="Chen Y.Q."/>
            <person name="Ai Y."/>
            <person name="Zhai J.W."/>
            <person name="Wu S.S."/>
            <person name="Zhou Z."/>
            <person name="Hsiao Y.Y."/>
            <person name="Wu W.L."/>
            <person name="Chen Y.Y."/>
            <person name="Lin Y.F."/>
            <person name="Hsu J.L."/>
            <person name="Li C.Y."/>
            <person name="Wang Z.W."/>
            <person name="Zhao X."/>
            <person name="Zhong W.Y."/>
            <person name="Ma X.K."/>
            <person name="Ma L."/>
            <person name="Huang J."/>
            <person name="Chen G.Z."/>
            <person name="Huang M.Z."/>
            <person name="Huang L."/>
            <person name="Peng D.H."/>
            <person name="Luo Y.B."/>
            <person name="Zou S.Q."/>
            <person name="Chen S.P."/>
            <person name="Lan S."/>
            <person name="Tsai W.C."/>
            <person name="Van de Peer Y."/>
            <person name="Liu Z.J."/>
        </authorList>
    </citation>
    <scope>NUCLEOTIDE SEQUENCE [LARGE SCALE GENOMIC DNA]</scope>
    <source>
        <strain evidence="5">Lor287</strain>
    </source>
</reference>
<dbReference type="GO" id="GO:0005739">
    <property type="term" value="C:mitochondrion"/>
    <property type="evidence" value="ECO:0007669"/>
    <property type="project" value="TreeGrafter"/>
</dbReference>
<keyword evidence="3" id="KW-0520">NAD</keyword>
<evidence type="ECO:0000256" key="3">
    <source>
        <dbReference type="ARBA" id="ARBA00023027"/>
    </source>
</evidence>
<accession>A0AAP0C380</accession>
<evidence type="ECO:0000256" key="4">
    <source>
        <dbReference type="SAM" id="MobiDB-lite"/>
    </source>
</evidence>
<dbReference type="AlphaFoldDB" id="A0AAP0C380"/>
<organism evidence="5 6">
    <name type="scientific">Platanthera zijinensis</name>
    <dbReference type="NCBI Taxonomy" id="2320716"/>
    <lineage>
        <taxon>Eukaryota</taxon>
        <taxon>Viridiplantae</taxon>
        <taxon>Streptophyta</taxon>
        <taxon>Embryophyta</taxon>
        <taxon>Tracheophyta</taxon>
        <taxon>Spermatophyta</taxon>
        <taxon>Magnoliopsida</taxon>
        <taxon>Liliopsida</taxon>
        <taxon>Asparagales</taxon>
        <taxon>Orchidaceae</taxon>
        <taxon>Orchidoideae</taxon>
        <taxon>Orchideae</taxon>
        <taxon>Orchidinae</taxon>
        <taxon>Platanthera</taxon>
    </lineage>
</organism>
<proteinExistence type="inferred from homology"/>
<comment type="caution">
    <text evidence="5">The sequence shown here is derived from an EMBL/GenBank/DDBJ whole genome shotgun (WGS) entry which is preliminary data.</text>
</comment>
<feature type="compositionally biased region" description="Basic and acidic residues" evidence="4">
    <location>
        <begin position="124"/>
        <end position="133"/>
    </location>
</feature>
<evidence type="ECO:0000313" key="5">
    <source>
        <dbReference type="EMBL" id="KAK8957024.1"/>
    </source>
</evidence>
<dbReference type="EMBL" id="JBBWWQ010000001">
    <property type="protein sequence ID" value="KAK8957024.1"/>
    <property type="molecule type" value="Genomic_DNA"/>
</dbReference>
<dbReference type="InterPro" id="IPR044638">
    <property type="entry name" value="ALDH7A1-like"/>
</dbReference>
<dbReference type="GO" id="GO:0010133">
    <property type="term" value="P:L-proline catabolic process to L-glutamate"/>
    <property type="evidence" value="ECO:0007669"/>
    <property type="project" value="TreeGrafter"/>
</dbReference>
<dbReference type="PANTHER" id="PTHR43521">
    <property type="entry name" value="ALPHA-AMINOADIPIC SEMIALDEHYDE DEHYDROGENASE"/>
    <property type="match status" value="1"/>
</dbReference>
<feature type="region of interest" description="Disordered" evidence="4">
    <location>
        <begin position="124"/>
        <end position="143"/>
    </location>
</feature>
<dbReference type="InterPro" id="IPR016161">
    <property type="entry name" value="Ald_DH/histidinol_DH"/>
</dbReference>
<keyword evidence="6" id="KW-1185">Reference proteome</keyword>
<keyword evidence="2" id="KW-0560">Oxidoreductase</keyword>
<dbReference type="SUPFAM" id="SSF53720">
    <property type="entry name" value="ALDH-like"/>
    <property type="match status" value="1"/>
</dbReference>
<gene>
    <name evidence="5" type="primary">FIS1</name>
    <name evidence="5" type="ORF">KSP39_PZI001201</name>
</gene>
<sequence>MMTVETLSCSGVWWRSKYCSALAIHPIGSTPTTVWRSKARVGRPGGGGVAVSPMCRPEEGCAGGRARGSAGGRGGRRLERIQLGMKGEDGGVHGGDKGLLGFDAAEGFVGSVFLLNIHEGTRVGGHDTEREKNSGGAGMVAAAGHRRKPARACDAAAWRGRPSACRRTTCRRTFEMVGDGSLVAGGGGEGRSDHFDADPGEGGGAKPHMTLFTGSSRVAEKLAGDLRGRVKLEDAGFDWKILGPDVQEVDYVAWVCDQDAYACSGQKCSAQRLSSSVCTRVPINIKGRLGPAKVPWSKSTEATTDFCGISAGFLQESRGRQNPVTCSRLRIAHLHDYTDQPAQMGQ</sequence>
<comment type="similarity">
    <text evidence="1">Belongs to the aldehyde dehydrogenase family.</text>
</comment>
<dbReference type="GO" id="GO:0003842">
    <property type="term" value="F:L-glutamate gamma-semialdehyde dehydrogenase activity"/>
    <property type="evidence" value="ECO:0007669"/>
    <property type="project" value="TreeGrafter"/>
</dbReference>
<protein>
    <submittedName>
        <fullName evidence="5">Aldehyde dehydrogenase</fullName>
    </submittedName>
</protein>